<organism evidence="3 4">
    <name type="scientific">Pigmentiphaga soli</name>
    <dbReference type="NCBI Taxonomy" id="1007095"/>
    <lineage>
        <taxon>Bacteria</taxon>
        <taxon>Pseudomonadati</taxon>
        <taxon>Pseudomonadota</taxon>
        <taxon>Betaproteobacteria</taxon>
        <taxon>Burkholderiales</taxon>
        <taxon>Alcaligenaceae</taxon>
        <taxon>Pigmentiphaga</taxon>
    </lineage>
</organism>
<reference evidence="4" key="1">
    <citation type="journal article" date="2019" name="Int. J. Syst. Evol. Microbiol.">
        <title>The Global Catalogue of Microorganisms (GCM) 10K type strain sequencing project: providing services to taxonomists for standard genome sequencing and annotation.</title>
        <authorList>
            <consortium name="The Broad Institute Genomics Platform"/>
            <consortium name="The Broad Institute Genome Sequencing Center for Infectious Disease"/>
            <person name="Wu L."/>
            <person name="Ma J."/>
        </authorList>
    </citation>
    <scope>NUCLEOTIDE SEQUENCE [LARGE SCALE GENOMIC DNA]</scope>
    <source>
        <strain evidence="4">JCM 17666</strain>
    </source>
</reference>
<dbReference type="Gene3D" id="3.40.190.10">
    <property type="entry name" value="Periplasmic binding protein-like II"/>
    <property type="match status" value="1"/>
</dbReference>
<evidence type="ECO:0000256" key="2">
    <source>
        <dbReference type="SAM" id="SignalP"/>
    </source>
</evidence>
<protein>
    <submittedName>
        <fullName evidence="3">Tripartite tricarboxylate transporter substrate binding protein</fullName>
    </submittedName>
</protein>
<dbReference type="InterPro" id="IPR005064">
    <property type="entry name" value="BUG"/>
</dbReference>
<evidence type="ECO:0000313" key="4">
    <source>
        <dbReference type="Proteomes" id="UP001501671"/>
    </source>
</evidence>
<dbReference type="Pfam" id="PF03401">
    <property type="entry name" value="TctC"/>
    <property type="match status" value="1"/>
</dbReference>
<dbReference type="Gene3D" id="3.40.190.150">
    <property type="entry name" value="Bordetella uptake gene, domain 1"/>
    <property type="match status" value="1"/>
</dbReference>
<keyword evidence="2" id="KW-0732">Signal</keyword>
<comment type="caution">
    <text evidence="3">The sequence shown here is derived from an EMBL/GenBank/DDBJ whole genome shotgun (WGS) entry which is preliminary data.</text>
</comment>
<feature type="signal peptide" evidence="2">
    <location>
        <begin position="1"/>
        <end position="27"/>
    </location>
</feature>
<evidence type="ECO:0000313" key="3">
    <source>
        <dbReference type="EMBL" id="GAA4326092.1"/>
    </source>
</evidence>
<evidence type="ECO:0000256" key="1">
    <source>
        <dbReference type="ARBA" id="ARBA00006987"/>
    </source>
</evidence>
<dbReference type="PIRSF" id="PIRSF017082">
    <property type="entry name" value="YflP"/>
    <property type="match status" value="1"/>
</dbReference>
<keyword evidence="4" id="KW-1185">Reference proteome</keyword>
<sequence length="320" mass="33727">MIPTAGGRIAVACAVSSCCAWLAPSMAAEPPLKLIVPYVPGGAVDGTARIIATEMSNATGRNVVVENRPGASGMIAAEYLKRSPPDGSTLLIDTPAISMNPSVFRKPLYAPADVVPVAQIMSMPYLIAVAPGLQVQSYQDLVQRLKRAPGSMNAASSGTSSRLFAELFRLQTGTEFVNVNYSGAPPAILSVMKNESQLTAMDLANISSLVASGKLKGILVSGRERAPSLPDVPSAVEVGLPGYDVTTWYGIFAPGGTPPAVIDKLNGEIRAAIRTKAVTGFLKVRDGMPVDQPASAFAAFFNNEVARWRDVVREARIQQE</sequence>
<proteinExistence type="inferred from homology"/>
<dbReference type="Proteomes" id="UP001501671">
    <property type="component" value="Unassembled WGS sequence"/>
</dbReference>
<dbReference type="PANTHER" id="PTHR42928:SF5">
    <property type="entry name" value="BLR1237 PROTEIN"/>
    <property type="match status" value="1"/>
</dbReference>
<name>A0ABP8GKK6_9BURK</name>
<dbReference type="CDD" id="cd07012">
    <property type="entry name" value="PBP2_Bug_TTT"/>
    <property type="match status" value="1"/>
</dbReference>
<gene>
    <name evidence="3" type="ORF">GCM10023144_09110</name>
</gene>
<dbReference type="PANTHER" id="PTHR42928">
    <property type="entry name" value="TRICARBOXYLATE-BINDING PROTEIN"/>
    <property type="match status" value="1"/>
</dbReference>
<dbReference type="RefSeq" id="WP_345246782.1">
    <property type="nucleotide sequence ID" value="NZ_BAABFO010000003.1"/>
</dbReference>
<dbReference type="InterPro" id="IPR042100">
    <property type="entry name" value="Bug_dom1"/>
</dbReference>
<feature type="chain" id="PRO_5045277039" evidence="2">
    <location>
        <begin position="28"/>
        <end position="320"/>
    </location>
</feature>
<dbReference type="SUPFAM" id="SSF53850">
    <property type="entry name" value="Periplasmic binding protein-like II"/>
    <property type="match status" value="1"/>
</dbReference>
<accession>A0ABP8GKK6</accession>
<dbReference type="EMBL" id="BAABFO010000003">
    <property type="protein sequence ID" value="GAA4326092.1"/>
    <property type="molecule type" value="Genomic_DNA"/>
</dbReference>
<comment type="similarity">
    <text evidence="1">Belongs to the UPF0065 (bug) family.</text>
</comment>